<dbReference type="Pfam" id="PF01029">
    <property type="entry name" value="NusB"/>
    <property type="match status" value="1"/>
</dbReference>
<proteinExistence type="inferred from homology"/>
<dbReference type="Gene3D" id="1.10.940.10">
    <property type="entry name" value="NusB-like"/>
    <property type="match status" value="1"/>
</dbReference>
<dbReference type="CDD" id="cd00619">
    <property type="entry name" value="Terminator_NusB"/>
    <property type="match status" value="1"/>
</dbReference>
<sequence>MKRRQAREIIIQCLYQMELNEVTSTSAIDSIITEQDDVENEGISNIKHEDLKFIKELIDGTFLKKAKIDSLINDYLKGWKIERLSRVDIQILRLAIYEMFYLNDTPPKVIVNEAIELSKYFGTEDSGKFINGVLGKMIKEHEVIKAKIHSINED</sequence>
<keyword evidence="9" id="KW-1185">Reference proteome</keyword>
<keyword evidence="2 6" id="KW-0889">Transcription antitermination</keyword>
<dbReference type="OrthoDB" id="9811381at2"/>
<dbReference type="EMBL" id="SIJB01000004">
    <property type="protein sequence ID" value="NBI27613.1"/>
    <property type="molecule type" value="Genomic_DNA"/>
</dbReference>
<evidence type="ECO:0000256" key="2">
    <source>
        <dbReference type="ARBA" id="ARBA00022814"/>
    </source>
</evidence>
<evidence type="ECO:0000256" key="3">
    <source>
        <dbReference type="ARBA" id="ARBA00022884"/>
    </source>
</evidence>
<keyword evidence="5 6" id="KW-0804">Transcription</keyword>
<name>A0A6N9PYW1_9BACL</name>
<evidence type="ECO:0000256" key="5">
    <source>
        <dbReference type="ARBA" id="ARBA00023163"/>
    </source>
</evidence>
<gene>
    <name evidence="6 8" type="primary">nusB</name>
    <name evidence="8" type="ORF">ERL59_01340</name>
</gene>
<evidence type="ECO:0000256" key="1">
    <source>
        <dbReference type="ARBA" id="ARBA00005952"/>
    </source>
</evidence>
<evidence type="ECO:0000256" key="6">
    <source>
        <dbReference type="HAMAP-Rule" id="MF_00073"/>
    </source>
</evidence>
<dbReference type="PANTHER" id="PTHR11078:SF3">
    <property type="entry name" value="ANTITERMINATION NUSB DOMAIN-CONTAINING PROTEIN"/>
    <property type="match status" value="1"/>
</dbReference>
<comment type="similarity">
    <text evidence="1 6">Belongs to the NusB family.</text>
</comment>
<evidence type="ECO:0000259" key="7">
    <source>
        <dbReference type="Pfam" id="PF01029"/>
    </source>
</evidence>
<evidence type="ECO:0000313" key="9">
    <source>
        <dbReference type="Proteomes" id="UP000448943"/>
    </source>
</evidence>
<dbReference type="HAMAP" id="MF_00073">
    <property type="entry name" value="NusB"/>
    <property type="match status" value="1"/>
</dbReference>
<evidence type="ECO:0000313" key="8">
    <source>
        <dbReference type="EMBL" id="NBI27613.1"/>
    </source>
</evidence>
<dbReference type="GO" id="GO:0006353">
    <property type="term" value="P:DNA-templated transcription termination"/>
    <property type="evidence" value="ECO:0007669"/>
    <property type="project" value="UniProtKB-UniRule"/>
</dbReference>
<dbReference type="InterPro" id="IPR011605">
    <property type="entry name" value="NusB_fam"/>
</dbReference>
<dbReference type="InterPro" id="IPR006027">
    <property type="entry name" value="NusB_RsmB_TIM44"/>
</dbReference>
<evidence type="ECO:0000256" key="4">
    <source>
        <dbReference type="ARBA" id="ARBA00023015"/>
    </source>
</evidence>
<dbReference type="PANTHER" id="PTHR11078">
    <property type="entry name" value="N UTILIZATION SUBSTANCE PROTEIN B-RELATED"/>
    <property type="match status" value="1"/>
</dbReference>
<dbReference type="Proteomes" id="UP000448943">
    <property type="component" value="Unassembled WGS sequence"/>
</dbReference>
<comment type="caution">
    <text evidence="8">The sequence shown here is derived from an EMBL/GenBank/DDBJ whole genome shotgun (WGS) entry which is preliminary data.</text>
</comment>
<accession>A0A6N9PYW1</accession>
<comment type="function">
    <text evidence="6">Involved in transcription antitermination. Required for transcription of ribosomal RNA (rRNA) genes. Binds specifically to the boxA antiterminator sequence of the ribosomal RNA (rrn) operons.</text>
</comment>
<dbReference type="GO" id="GO:0031564">
    <property type="term" value="P:transcription antitermination"/>
    <property type="evidence" value="ECO:0007669"/>
    <property type="project" value="UniProtKB-KW"/>
</dbReference>
<organism evidence="8 9">
    <name type="scientific">Chengkuizengella marina</name>
    <dbReference type="NCBI Taxonomy" id="2507566"/>
    <lineage>
        <taxon>Bacteria</taxon>
        <taxon>Bacillati</taxon>
        <taxon>Bacillota</taxon>
        <taxon>Bacilli</taxon>
        <taxon>Bacillales</taxon>
        <taxon>Paenibacillaceae</taxon>
        <taxon>Chengkuizengella</taxon>
    </lineage>
</organism>
<keyword evidence="3 6" id="KW-0694">RNA-binding</keyword>
<dbReference type="GO" id="GO:0003723">
    <property type="term" value="F:RNA binding"/>
    <property type="evidence" value="ECO:0007669"/>
    <property type="project" value="UniProtKB-UniRule"/>
</dbReference>
<dbReference type="SUPFAM" id="SSF48013">
    <property type="entry name" value="NusB-like"/>
    <property type="match status" value="1"/>
</dbReference>
<feature type="domain" description="NusB/RsmB/TIM44" evidence="7">
    <location>
        <begin position="4"/>
        <end position="139"/>
    </location>
</feature>
<protein>
    <recommendedName>
        <fullName evidence="6">Transcription antitermination protein NusB</fullName>
    </recommendedName>
    <alternativeName>
        <fullName evidence="6">Antitermination factor NusB</fullName>
    </alternativeName>
</protein>
<dbReference type="GO" id="GO:0005829">
    <property type="term" value="C:cytosol"/>
    <property type="evidence" value="ECO:0007669"/>
    <property type="project" value="TreeGrafter"/>
</dbReference>
<dbReference type="AlphaFoldDB" id="A0A6N9PYW1"/>
<dbReference type="RefSeq" id="WP_160643717.1">
    <property type="nucleotide sequence ID" value="NZ_SIJB01000004.1"/>
</dbReference>
<dbReference type="InterPro" id="IPR035926">
    <property type="entry name" value="NusB-like_sf"/>
</dbReference>
<dbReference type="NCBIfam" id="TIGR01951">
    <property type="entry name" value="nusB"/>
    <property type="match status" value="1"/>
</dbReference>
<reference evidence="8 9" key="1">
    <citation type="submission" date="2019-01" db="EMBL/GenBank/DDBJ databases">
        <title>Chengkuizengella sp. nov., isolated from deep-sea sediment of East Pacific Ocean.</title>
        <authorList>
            <person name="Yang J."/>
            <person name="Lai Q."/>
            <person name="Shao Z."/>
        </authorList>
    </citation>
    <scope>NUCLEOTIDE SEQUENCE [LARGE SCALE GENOMIC DNA]</scope>
    <source>
        <strain evidence="8 9">YPA3-1-1</strain>
    </source>
</reference>
<keyword evidence="4 6" id="KW-0805">Transcription regulation</keyword>